<protein>
    <submittedName>
        <fullName evidence="1">Uncharacterized protein</fullName>
    </submittedName>
</protein>
<evidence type="ECO:0000313" key="1">
    <source>
        <dbReference type="EMBL" id="CAE7299201.1"/>
    </source>
</evidence>
<organism evidence="1 2">
    <name type="scientific">Symbiodinium natans</name>
    <dbReference type="NCBI Taxonomy" id="878477"/>
    <lineage>
        <taxon>Eukaryota</taxon>
        <taxon>Sar</taxon>
        <taxon>Alveolata</taxon>
        <taxon>Dinophyceae</taxon>
        <taxon>Suessiales</taxon>
        <taxon>Symbiodiniaceae</taxon>
        <taxon>Symbiodinium</taxon>
    </lineage>
</organism>
<evidence type="ECO:0000313" key="2">
    <source>
        <dbReference type="Proteomes" id="UP000604046"/>
    </source>
</evidence>
<name>A0A812N542_9DINO</name>
<accession>A0A812N542</accession>
<reference evidence="1" key="1">
    <citation type="submission" date="2021-02" db="EMBL/GenBank/DDBJ databases">
        <authorList>
            <person name="Dougan E. K."/>
            <person name="Rhodes N."/>
            <person name="Thang M."/>
            <person name="Chan C."/>
        </authorList>
    </citation>
    <scope>NUCLEOTIDE SEQUENCE</scope>
</reference>
<gene>
    <name evidence="1" type="ORF">SNAT2548_LOCUS15746</name>
</gene>
<proteinExistence type="predicted"/>
<dbReference type="AlphaFoldDB" id="A0A812N542"/>
<comment type="caution">
    <text evidence="1">The sequence shown here is derived from an EMBL/GenBank/DDBJ whole genome shotgun (WGS) entry which is preliminary data.</text>
</comment>
<dbReference type="Proteomes" id="UP000604046">
    <property type="component" value="Unassembled WGS sequence"/>
</dbReference>
<dbReference type="OrthoDB" id="419165at2759"/>
<keyword evidence="2" id="KW-1185">Reference proteome</keyword>
<dbReference type="EMBL" id="CAJNDS010002057">
    <property type="protein sequence ID" value="CAE7299201.1"/>
    <property type="molecule type" value="Genomic_DNA"/>
</dbReference>
<sequence length="383" mass="42887">MLRLRTNVQAIMDDMNKCGQLPRPEIYCDRQMLQKLGLSGDEYCTQTVEEILAPGDIISNAVLNADVEKEWSKAAEHAAILTGSRGTNKVENYYRERIIQWRNFPDQGLVTIVHLPFDYELGRFVAQAGTHFATVSVVEPDIHDMKQMVCTVGLFVTGSAFPAWASAHLAQMAHSISMMVRQTAVSFKSLDTLLEADQQFYMVLSLRTCPQGRPLLPCTSPDYMLGAEDSSVVLLDLPIGSPESLYPAWFRPMGEFNFPNFLQLFLVSIGCPEVQVFNTMDGALLVPYQAVVQRSQWEQVASRFDAAWKVHKTAYRKLNSSKHAPTISEGRSPRFAEVADDAMDNPQSVSLSSLISVHNTFIEVEDGELNDDDEPKWVRNKSA</sequence>